<sequence>YLKEPLEKYFNSFPKVQIIRATKRQGLTRARLLGYYLSTSPIVVFLDSHIECFPGWAEPLIARISEDPTRVVFPSIEVIADDELHTSCNSNVNQNGIFVFKDLTFQWQVISTAEMNRRKDDADPIRSPTMPGGLFAISREFFDKLGTYDPGLDYWGGENIELSFKAWMCGGSVEMVTCSHIGHIFRRTNPIHWPHDIGSKNSIRVAEVWMDDYKNYFYERILYRLGNYGDVTERKQLRERLKCKSFEWYLRNVYPDVALPSNIKYAGEIRSVASPRCVDSMGGPEQKQHAPKMYQCHGLGYNQFWYFSENGQIHQDDWHICVSNGQIVTRNACTPDGATWKYREDKTILHIPTNQCLTASVTRDDLSLANCSGSNYQKWELQPRRKDIKFPA</sequence>
<dbReference type="GO" id="GO:0006493">
    <property type="term" value="P:protein O-linked glycosylation"/>
    <property type="evidence" value="ECO:0007669"/>
    <property type="project" value="TreeGrafter"/>
</dbReference>
<dbReference type="EMBL" id="CAJHNH020000138">
    <property type="protein sequence ID" value="CAG5115612.1"/>
    <property type="molecule type" value="Genomic_DNA"/>
</dbReference>
<reference evidence="7" key="1">
    <citation type="submission" date="2021-04" db="EMBL/GenBank/DDBJ databases">
        <authorList>
            <consortium name="Molecular Ecology Group"/>
        </authorList>
    </citation>
    <scope>NUCLEOTIDE SEQUENCE</scope>
</reference>
<comment type="similarity">
    <text evidence="5">Belongs to the glycosyltransferase 2 family. GalNAc-T subfamily.</text>
</comment>
<dbReference type="PANTHER" id="PTHR11675">
    <property type="entry name" value="N-ACETYLGALACTOSAMINYLTRANSFERASE"/>
    <property type="match status" value="1"/>
</dbReference>
<organism evidence="7 8">
    <name type="scientific">Candidula unifasciata</name>
    <dbReference type="NCBI Taxonomy" id="100452"/>
    <lineage>
        <taxon>Eukaryota</taxon>
        <taxon>Metazoa</taxon>
        <taxon>Spiralia</taxon>
        <taxon>Lophotrochozoa</taxon>
        <taxon>Mollusca</taxon>
        <taxon>Gastropoda</taxon>
        <taxon>Heterobranchia</taxon>
        <taxon>Euthyneura</taxon>
        <taxon>Panpulmonata</taxon>
        <taxon>Eupulmonata</taxon>
        <taxon>Stylommatophora</taxon>
        <taxon>Helicina</taxon>
        <taxon>Helicoidea</taxon>
        <taxon>Geomitridae</taxon>
        <taxon>Candidula</taxon>
    </lineage>
</organism>
<keyword evidence="3 5" id="KW-0333">Golgi apparatus</keyword>
<dbReference type="Pfam" id="PF00535">
    <property type="entry name" value="Glycos_transf_2"/>
    <property type="match status" value="1"/>
</dbReference>
<dbReference type="GO" id="GO:0030246">
    <property type="term" value="F:carbohydrate binding"/>
    <property type="evidence" value="ECO:0007669"/>
    <property type="project" value="UniProtKB-KW"/>
</dbReference>
<dbReference type="Gene3D" id="3.90.550.10">
    <property type="entry name" value="Spore Coat Polysaccharide Biosynthesis Protein SpsA, Chain A"/>
    <property type="match status" value="1"/>
</dbReference>
<dbReference type="SUPFAM" id="SSF50370">
    <property type="entry name" value="Ricin B-like lectins"/>
    <property type="match status" value="1"/>
</dbReference>
<comment type="caution">
    <text evidence="7">The sequence shown here is derived from an EMBL/GenBank/DDBJ whole genome shotgun (WGS) entry which is preliminary data.</text>
</comment>
<keyword evidence="5" id="KW-0808">Transferase</keyword>
<name>A0A8S3YJQ8_9EUPU</name>
<dbReference type="InterPro" id="IPR000772">
    <property type="entry name" value="Ricin_B_lectin"/>
</dbReference>
<proteinExistence type="inferred from homology"/>
<evidence type="ECO:0000256" key="5">
    <source>
        <dbReference type="RuleBase" id="RU361242"/>
    </source>
</evidence>
<protein>
    <recommendedName>
        <fullName evidence="5">Polypeptide N-acetylgalactosaminyltransferase</fullName>
        <ecNumber evidence="5">2.4.1.-</ecNumber>
    </recommendedName>
    <alternativeName>
        <fullName evidence="5">Protein-UDP acetylgalactosaminyltransferase</fullName>
    </alternativeName>
</protein>
<evidence type="ECO:0000256" key="2">
    <source>
        <dbReference type="ARBA" id="ARBA00022734"/>
    </source>
</evidence>
<dbReference type="SMART" id="SM00458">
    <property type="entry name" value="RICIN"/>
    <property type="match status" value="1"/>
</dbReference>
<keyword evidence="5" id="KW-0464">Manganese</keyword>
<dbReference type="PROSITE" id="PS50231">
    <property type="entry name" value="RICIN_B_LECTIN"/>
    <property type="match status" value="1"/>
</dbReference>
<keyword evidence="2 5" id="KW-0430">Lectin</keyword>
<feature type="non-terminal residue" evidence="7">
    <location>
        <position position="1"/>
    </location>
</feature>
<comment type="pathway">
    <text evidence="5">Protein modification; protein glycosylation.</text>
</comment>
<dbReference type="OrthoDB" id="6119243at2759"/>
<dbReference type="InterPro" id="IPR035992">
    <property type="entry name" value="Ricin_B-like_lectins"/>
</dbReference>
<evidence type="ECO:0000256" key="4">
    <source>
        <dbReference type="ARBA" id="ARBA00023157"/>
    </source>
</evidence>
<dbReference type="GO" id="GO:0000139">
    <property type="term" value="C:Golgi membrane"/>
    <property type="evidence" value="ECO:0007669"/>
    <property type="project" value="UniProtKB-SubCell"/>
</dbReference>
<comment type="cofactor">
    <cofactor evidence="5">
        <name>Mn(2+)</name>
        <dbReference type="ChEBI" id="CHEBI:29035"/>
    </cofactor>
</comment>
<gene>
    <name evidence="7" type="ORF">CUNI_LOCUS1170</name>
</gene>
<evidence type="ECO:0000256" key="3">
    <source>
        <dbReference type="ARBA" id="ARBA00023034"/>
    </source>
</evidence>
<dbReference type="Gene3D" id="2.80.10.50">
    <property type="match status" value="1"/>
</dbReference>
<dbReference type="Proteomes" id="UP000678393">
    <property type="component" value="Unassembled WGS sequence"/>
</dbReference>
<dbReference type="PANTHER" id="PTHR11675:SF131">
    <property type="entry name" value="POLYPEPTIDE N-ACETYLGALACTOSAMINYLTRANSFERASE 9-RELATED"/>
    <property type="match status" value="1"/>
</dbReference>
<feature type="domain" description="Ricin B lectin" evidence="6">
    <location>
        <begin position="265"/>
        <end position="382"/>
    </location>
</feature>
<evidence type="ECO:0000313" key="8">
    <source>
        <dbReference type="Proteomes" id="UP000678393"/>
    </source>
</evidence>
<dbReference type="Pfam" id="PF00652">
    <property type="entry name" value="Ricin_B_lectin"/>
    <property type="match status" value="1"/>
</dbReference>
<keyword evidence="5" id="KW-0328">Glycosyltransferase</keyword>
<dbReference type="InterPro" id="IPR029044">
    <property type="entry name" value="Nucleotide-diphossugar_trans"/>
</dbReference>
<accession>A0A8S3YJQ8</accession>
<evidence type="ECO:0000259" key="6">
    <source>
        <dbReference type="SMART" id="SM00458"/>
    </source>
</evidence>
<evidence type="ECO:0000313" key="7">
    <source>
        <dbReference type="EMBL" id="CAG5115612.1"/>
    </source>
</evidence>
<keyword evidence="8" id="KW-1185">Reference proteome</keyword>
<evidence type="ECO:0000256" key="1">
    <source>
        <dbReference type="ARBA" id="ARBA00004323"/>
    </source>
</evidence>
<keyword evidence="4 5" id="KW-1015">Disulfide bond</keyword>
<dbReference type="InterPro" id="IPR001173">
    <property type="entry name" value="Glyco_trans_2-like"/>
</dbReference>
<comment type="subcellular location">
    <subcellularLocation>
        <location evidence="1 5">Golgi apparatus membrane</location>
        <topology evidence="1 5">Single-pass type II membrane protein</topology>
    </subcellularLocation>
</comment>
<dbReference type="EC" id="2.4.1.-" evidence="5"/>
<dbReference type="AlphaFoldDB" id="A0A8S3YJQ8"/>
<dbReference type="SUPFAM" id="SSF53448">
    <property type="entry name" value="Nucleotide-diphospho-sugar transferases"/>
    <property type="match status" value="1"/>
</dbReference>
<dbReference type="GO" id="GO:0004653">
    <property type="term" value="F:polypeptide N-acetylgalactosaminyltransferase activity"/>
    <property type="evidence" value="ECO:0007669"/>
    <property type="project" value="TreeGrafter"/>
</dbReference>